<proteinExistence type="predicted"/>
<dbReference type="EMBL" id="NQVE01000188">
    <property type="protein sequence ID" value="RAL41517.1"/>
    <property type="molecule type" value="Genomic_DNA"/>
</dbReference>
<sequence length="207" mass="22389">MNHHLIQFQNGHDPNNVVKINPTNDDDDDNNNVNNPALKINRNSHSIKKSPPSSLSSSPIMSGVAVAAMPVTAVRPHQPRHPVIIYTHSPKVIHTHPKDFKALVQKLTGLAAERRSSRPAPPPPPQPKPEPFDPYVHCNGEIVVAGRGGASINDDYDATSVVTDEREGSSSVGPSTYGKYVDSLALMRNSISASSSSLESMKDLPHF</sequence>
<dbReference type="PANTHER" id="PTHR33143:SF63">
    <property type="entry name" value="F16F4.1 PROTEIN"/>
    <property type="match status" value="1"/>
</dbReference>
<evidence type="ECO:0000259" key="2">
    <source>
        <dbReference type="Pfam" id="PF05678"/>
    </source>
</evidence>
<evidence type="ECO:0000313" key="4">
    <source>
        <dbReference type="Proteomes" id="UP000249390"/>
    </source>
</evidence>
<dbReference type="GO" id="GO:0005634">
    <property type="term" value="C:nucleus"/>
    <property type="evidence" value="ECO:0007669"/>
    <property type="project" value="TreeGrafter"/>
</dbReference>
<feature type="compositionally biased region" description="Low complexity" evidence="1">
    <location>
        <begin position="49"/>
        <end position="59"/>
    </location>
</feature>
<evidence type="ECO:0000313" key="3">
    <source>
        <dbReference type="EMBL" id="RAL41517.1"/>
    </source>
</evidence>
<organism evidence="3 4">
    <name type="scientific">Cuscuta australis</name>
    <dbReference type="NCBI Taxonomy" id="267555"/>
    <lineage>
        <taxon>Eukaryota</taxon>
        <taxon>Viridiplantae</taxon>
        <taxon>Streptophyta</taxon>
        <taxon>Embryophyta</taxon>
        <taxon>Tracheophyta</taxon>
        <taxon>Spermatophyta</taxon>
        <taxon>Magnoliopsida</taxon>
        <taxon>eudicotyledons</taxon>
        <taxon>Gunneridae</taxon>
        <taxon>Pentapetalae</taxon>
        <taxon>asterids</taxon>
        <taxon>lamiids</taxon>
        <taxon>Solanales</taxon>
        <taxon>Convolvulaceae</taxon>
        <taxon>Cuscuteae</taxon>
        <taxon>Cuscuta</taxon>
        <taxon>Cuscuta subgen. Grammica</taxon>
        <taxon>Cuscuta sect. Cleistogrammica</taxon>
    </lineage>
</organism>
<keyword evidence="4" id="KW-1185">Reference proteome</keyword>
<dbReference type="AlphaFoldDB" id="A0A328D6T8"/>
<dbReference type="InterPro" id="IPR039607">
    <property type="entry name" value="VQ_8/17/18/20/21/25"/>
</dbReference>
<name>A0A328D6T8_9ASTE</name>
<protein>
    <recommendedName>
        <fullName evidence="2">VQ domain-containing protein</fullName>
    </recommendedName>
</protein>
<dbReference type="InterPro" id="IPR008889">
    <property type="entry name" value="VQ"/>
</dbReference>
<accession>A0A328D6T8</accession>
<feature type="region of interest" description="Disordered" evidence="1">
    <location>
        <begin position="1"/>
        <end position="59"/>
    </location>
</feature>
<reference evidence="3 4" key="1">
    <citation type="submission" date="2018-06" db="EMBL/GenBank/DDBJ databases">
        <title>The Genome of Cuscuta australis (Dodder) Provides Insight into the Evolution of Plant Parasitism.</title>
        <authorList>
            <person name="Liu H."/>
        </authorList>
    </citation>
    <scope>NUCLEOTIDE SEQUENCE [LARGE SCALE GENOMIC DNA]</scope>
    <source>
        <strain evidence="4">cv. Yunnan</strain>
        <tissue evidence="3">Vines</tissue>
    </source>
</reference>
<feature type="domain" description="VQ" evidence="2">
    <location>
        <begin position="87"/>
        <end position="110"/>
    </location>
</feature>
<dbReference type="Proteomes" id="UP000249390">
    <property type="component" value="Unassembled WGS sequence"/>
</dbReference>
<feature type="region of interest" description="Disordered" evidence="1">
    <location>
        <begin position="112"/>
        <end position="133"/>
    </location>
</feature>
<feature type="compositionally biased region" description="Pro residues" evidence="1">
    <location>
        <begin position="119"/>
        <end position="129"/>
    </location>
</feature>
<dbReference type="Pfam" id="PF05678">
    <property type="entry name" value="VQ"/>
    <property type="match status" value="1"/>
</dbReference>
<dbReference type="PANTHER" id="PTHR33143">
    <property type="entry name" value="F16F4.1 PROTEIN-RELATED"/>
    <property type="match status" value="1"/>
</dbReference>
<gene>
    <name evidence="3" type="ORF">DM860_010311</name>
</gene>
<comment type="caution">
    <text evidence="3">The sequence shown here is derived from an EMBL/GenBank/DDBJ whole genome shotgun (WGS) entry which is preliminary data.</text>
</comment>
<evidence type="ECO:0000256" key="1">
    <source>
        <dbReference type="SAM" id="MobiDB-lite"/>
    </source>
</evidence>